<sequence>MRRNKIASLLLYCSLIGGTVSCGNHSPQGDADDNIHRTNLRETGELAAVESKSFILQRYGRSWWEMRIIGILEHGTIVHPGDSIIQLDPTDVKKVIINQESELETQRAVLEKLRVNQDNQLNQLTSNIKNATLAFELKKNEQTASRFEPPKILKIKELEFEQEKIRLHKEQKKLALSNIISANELKIQQIRVRQLEDEIKNAYDILPKLTVRTPIAGVFQVAKGNRSGSNSFLKVGDMLYVGNLMANVPDLTWMKVNTCISETDFLKIHEGQKVAVRLDALPKVVFDGKIAYIGKLCHLKDEKSKQKVFDVEVQLLHSDTRLKPGMTVSCEYLQ</sequence>
<evidence type="ECO:0000259" key="4">
    <source>
        <dbReference type="Pfam" id="PF25990"/>
    </source>
</evidence>
<evidence type="ECO:0000256" key="2">
    <source>
        <dbReference type="ARBA" id="ARBA00023054"/>
    </source>
</evidence>
<feature type="coiled-coil region" evidence="3">
    <location>
        <begin position="96"/>
        <end position="141"/>
    </location>
</feature>
<evidence type="ECO:0000313" key="5">
    <source>
        <dbReference type="EMBL" id="KAA6301204.1"/>
    </source>
</evidence>
<dbReference type="EMBL" id="SNRX01000024">
    <property type="protein sequence ID" value="KAA6301204.1"/>
    <property type="molecule type" value="Genomic_DNA"/>
</dbReference>
<dbReference type="PROSITE" id="PS51257">
    <property type="entry name" value="PROKAR_LIPOPROTEIN"/>
    <property type="match status" value="1"/>
</dbReference>
<accession>A0A5M8NYA4</accession>
<dbReference type="InterPro" id="IPR050465">
    <property type="entry name" value="UPF0194_transport"/>
</dbReference>
<reference evidence="5 6" key="1">
    <citation type="submission" date="2019-03" db="EMBL/GenBank/DDBJ databases">
        <title>Single cell metagenomics reveals metabolic interactions within the superorganism composed of flagellate Streblomastix strix and complex community of Bacteroidetes bacteria on its surface.</title>
        <authorList>
            <person name="Treitli S.C."/>
            <person name="Kolisko M."/>
            <person name="Husnik F."/>
            <person name="Keeling P."/>
            <person name="Hampl V."/>
        </authorList>
    </citation>
    <scope>NUCLEOTIDE SEQUENCE [LARGE SCALE GENOMIC DNA]</scope>
    <source>
        <strain evidence="5">St1</strain>
    </source>
</reference>
<dbReference type="AlphaFoldDB" id="A0A5M8NYA4"/>
<feature type="domain" description="YknX-like beta-barrel" evidence="4">
    <location>
        <begin position="254"/>
        <end position="331"/>
    </location>
</feature>
<dbReference type="Pfam" id="PF25990">
    <property type="entry name" value="Beta-barrel_YknX"/>
    <property type="match status" value="1"/>
</dbReference>
<evidence type="ECO:0000256" key="3">
    <source>
        <dbReference type="SAM" id="Coils"/>
    </source>
</evidence>
<keyword evidence="2 3" id="KW-0175">Coiled coil</keyword>
<organism evidence="5 6">
    <name type="scientific">Candidatus Ordinivivax streblomastigis</name>
    <dbReference type="NCBI Taxonomy" id="2540710"/>
    <lineage>
        <taxon>Bacteria</taxon>
        <taxon>Pseudomonadati</taxon>
        <taxon>Bacteroidota</taxon>
        <taxon>Bacteroidia</taxon>
        <taxon>Bacteroidales</taxon>
        <taxon>Candidatus Ordinivivax</taxon>
    </lineage>
</organism>
<gene>
    <name evidence="5" type="ORF">EZS26_002658</name>
</gene>
<dbReference type="Gene3D" id="2.40.30.170">
    <property type="match status" value="1"/>
</dbReference>
<dbReference type="InterPro" id="IPR058636">
    <property type="entry name" value="Beta-barrel_YknX"/>
</dbReference>
<comment type="caution">
    <text evidence="5">The sequence shown here is derived from an EMBL/GenBank/DDBJ whole genome shotgun (WGS) entry which is preliminary data.</text>
</comment>
<evidence type="ECO:0000313" key="6">
    <source>
        <dbReference type="Proteomes" id="UP000324575"/>
    </source>
</evidence>
<dbReference type="Proteomes" id="UP000324575">
    <property type="component" value="Unassembled WGS sequence"/>
</dbReference>
<dbReference type="GO" id="GO:0030313">
    <property type="term" value="C:cell envelope"/>
    <property type="evidence" value="ECO:0007669"/>
    <property type="project" value="UniProtKB-SubCell"/>
</dbReference>
<name>A0A5M8NYA4_9BACT</name>
<comment type="subcellular location">
    <subcellularLocation>
        <location evidence="1">Cell envelope</location>
    </subcellularLocation>
</comment>
<proteinExistence type="predicted"/>
<evidence type="ECO:0000256" key="1">
    <source>
        <dbReference type="ARBA" id="ARBA00004196"/>
    </source>
</evidence>
<protein>
    <recommendedName>
        <fullName evidence="4">YknX-like beta-barrel domain-containing protein</fullName>
    </recommendedName>
</protein>
<dbReference type="PANTHER" id="PTHR32347">
    <property type="entry name" value="EFFLUX SYSTEM COMPONENT YKNX-RELATED"/>
    <property type="match status" value="1"/>
</dbReference>